<proteinExistence type="predicted"/>
<name>A0A377PLV2_HAFAL</name>
<organism evidence="1 2">
    <name type="scientific">Hafnia alvei</name>
    <dbReference type="NCBI Taxonomy" id="569"/>
    <lineage>
        <taxon>Bacteria</taxon>
        <taxon>Pseudomonadati</taxon>
        <taxon>Pseudomonadota</taxon>
        <taxon>Gammaproteobacteria</taxon>
        <taxon>Enterobacterales</taxon>
        <taxon>Hafniaceae</taxon>
        <taxon>Hafnia</taxon>
    </lineage>
</organism>
<protein>
    <submittedName>
        <fullName evidence="1">Uncharacterized protein</fullName>
    </submittedName>
</protein>
<reference evidence="1 2" key="1">
    <citation type="submission" date="2018-06" db="EMBL/GenBank/DDBJ databases">
        <authorList>
            <consortium name="Pathogen Informatics"/>
            <person name="Doyle S."/>
        </authorList>
    </citation>
    <scope>NUCLEOTIDE SEQUENCE [LARGE SCALE GENOMIC DNA]</scope>
    <source>
        <strain evidence="1 2">NCTC8105</strain>
    </source>
</reference>
<dbReference type="AlphaFoldDB" id="A0A377PLV2"/>
<sequence length="132" mass="14808">MLLSELQLIEASVINSSIMRIGDSYGGDVTFEYGNLNFEAGGHLLSNPELSVIVVNASPYGYSYDSESSAKVFSLKMDIKMVYTYPKDEKIDADFLIDNTWYFSSFMKTYFKFFADTLLVQSGIKGISLPMN</sequence>
<dbReference type="RefSeq" id="WP_004096324.1">
    <property type="nucleotide sequence ID" value="NZ_CP066284.1"/>
</dbReference>
<dbReference type="EMBL" id="UGHP01000001">
    <property type="protein sequence ID" value="STQ81129.1"/>
    <property type="molecule type" value="Genomic_DNA"/>
</dbReference>
<evidence type="ECO:0000313" key="2">
    <source>
        <dbReference type="Proteomes" id="UP000254821"/>
    </source>
</evidence>
<gene>
    <name evidence="1" type="ORF">NCTC8105_03306</name>
</gene>
<evidence type="ECO:0000313" key="1">
    <source>
        <dbReference type="EMBL" id="STQ81129.1"/>
    </source>
</evidence>
<dbReference type="Proteomes" id="UP000254821">
    <property type="component" value="Unassembled WGS sequence"/>
</dbReference>
<accession>A0A377PLV2</accession>